<evidence type="ECO:0000256" key="2">
    <source>
        <dbReference type="ARBA" id="ARBA00022963"/>
    </source>
</evidence>
<dbReference type="Pfam" id="PF01734">
    <property type="entry name" value="Patatin"/>
    <property type="match status" value="1"/>
</dbReference>
<dbReference type="InterPro" id="IPR002641">
    <property type="entry name" value="PNPLA_dom"/>
</dbReference>
<dbReference type="Gene3D" id="3.40.1090.10">
    <property type="entry name" value="Cytosolic phospholipase A2 catalytic domain"/>
    <property type="match status" value="2"/>
</dbReference>
<accession>A0ABW2D1U8</accession>
<evidence type="ECO:0000256" key="4">
    <source>
        <dbReference type="PROSITE-ProRule" id="PRU01161"/>
    </source>
</evidence>
<dbReference type="RefSeq" id="WP_378047156.1">
    <property type="nucleotide sequence ID" value="NZ_JBHSXE010000001.1"/>
</dbReference>
<evidence type="ECO:0000256" key="3">
    <source>
        <dbReference type="ARBA" id="ARBA00023098"/>
    </source>
</evidence>
<feature type="region of interest" description="Disordered" evidence="5">
    <location>
        <begin position="238"/>
        <end position="260"/>
    </location>
</feature>
<evidence type="ECO:0000313" key="8">
    <source>
        <dbReference type="Proteomes" id="UP001596380"/>
    </source>
</evidence>
<organism evidence="7 8">
    <name type="scientific">Actinomadura yumaensis</name>
    <dbReference type="NCBI Taxonomy" id="111807"/>
    <lineage>
        <taxon>Bacteria</taxon>
        <taxon>Bacillati</taxon>
        <taxon>Actinomycetota</taxon>
        <taxon>Actinomycetes</taxon>
        <taxon>Streptosporangiales</taxon>
        <taxon>Thermomonosporaceae</taxon>
        <taxon>Actinomadura</taxon>
    </lineage>
</organism>
<dbReference type="InterPro" id="IPR050301">
    <property type="entry name" value="NTE"/>
</dbReference>
<keyword evidence="3 4" id="KW-0443">Lipid metabolism</keyword>
<dbReference type="PANTHER" id="PTHR14226:SF57">
    <property type="entry name" value="BLR7027 PROTEIN"/>
    <property type="match status" value="1"/>
</dbReference>
<keyword evidence="1 4" id="KW-0378">Hydrolase</keyword>
<feature type="active site" description="Nucleophile" evidence="4">
    <location>
        <position position="37"/>
    </location>
</feature>
<keyword evidence="2 4" id="KW-0442">Lipid degradation</keyword>
<feature type="domain" description="PNPLA" evidence="6">
    <location>
        <begin position="1"/>
        <end position="195"/>
    </location>
</feature>
<dbReference type="EMBL" id="JBHSXS010000080">
    <property type="protein sequence ID" value="MFC6887308.1"/>
    <property type="molecule type" value="Genomic_DNA"/>
</dbReference>
<evidence type="ECO:0000313" key="7">
    <source>
        <dbReference type="EMBL" id="MFC6887308.1"/>
    </source>
</evidence>
<sequence length="271" mass="27689">MLGGGGVAGIAWETGVLAGLADAGVDVTDADLLVGTSAGSTVAAQVGSGLSLDELFARQADPALQNEELTPTGLSVAELMEAWVRVFEESSGPEEARRRLGALALAAETVPERTRRAVIEGRLPVHEWPGRELVVTAVNATTGEPRVFDAASGVSLVDAVAASCAVPGIWPPVTIEGVRYVDGGVRTANNLDLAGGYGRVLLLAPMDDPSLAAESETVTEAGGRVEVIAPDEASLAAFGDDPLSPSTRTPSARAGRAQGVESAARVKSLWA</sequence>
<evidence type="ECO:0000256" key="1">
    <source>
        <dbReference type="ARBA" id="ARBA00022801"/>
    </source>
</evidence>
<evidence type="ECO:0000259" key="6">
    <source>
        <dbReference type="PROSITE" id="PS51635"/>
    </source>
</evidence>
<feature type="short sequence motif" description="GXSXG" evidence="4">
    <location>
        <begin position="35"/>
        <end position="39"/>
    </location>
</feature>
<dbReference type="SUPFAM" id="SSF52151">
    <property type="entry name" value="FabD/lysophospholipase-like"/>
    <property type="match status" value="1"/>
</dbReference>
<dbReference type="Proteomes" id="UP001596380">
    <property type="component" value="Unassembled WGS sequence"/>
</dbReference>
<comment type="caution">
    <text evidence="4">Lacks conserved residue(s) required for the propagation of feature annotation.</text>
</comment>
<reference evidence="8" key="1">
    <citation type="journal article" date="2019" name="Int. J. Syst. Evol. Microbiol.">
        <title>The Global Catalogue of Microorganisms (GCM) 10K type strain sequencing project: providing services to taxonomists for standard genome sequencing and annotation.</title>
        <authorList>
            <consortium name="The Broad Institute Genomics Platform"/>
            <consortium name="The Broad Institute Genome Sequencing Center for Infectious Disease"/>
            <person name="Wu L."/>
            <person name="Ma J."/>
        </authorList>
    </citation>
    <scope>NUCLEOTIDE SEQUENCE [LARGE SCALE GENOMIC DNA]</scope>
    <source>
        <strain evidence="8">JCM 3369</strain>
    </source>
</reference>
<keyword evidence="8" id="KW-1185">Reference proteome</keyword>
<proteinExistence type="predicted"/>
<comment type="caution">
    <text evidence="7">The sequence shown here is derived from an EMBL/GenBank/DDBJ whole genome shotgun (WGS) entry which is preliminary data.</text>
</comment>
<dbReference type="InterPro" id="IPR016035">
    <property type="entry name" value="Acyl_Trfase/lysoPLipase"/>
</dbReference>
<feature type="active site" description="Proton acceptor" evidence="4">
    <location>
        <position position="182"/>
    </location>
</feature>
<gene>
    <name evidence="7" type="ORF">ACFQKB_46625</name>
</gene>
<feature type="short sequence motif" description="DGA/G" evidence="4">
    <location>
        <begin position="182"/>
        <end position="184"/>
    </location>
</feature>
<evidence type="ECO:0000256" key="5">
    <source>
        <dbReference type="SAM" id="MobiDB-lite"/>
    </source>
</evidence>
<dbReference type="PANTHER" id="PTHR14226">
    <property type="entry name" value="NEUROPATHY TARGET ESTERASE/SWISS CHEESE D.MELANOGASTER"/>
    <property type="match status" value="1"/>
</dbReference>
<protein>
    <submittedName>
        <fullName evidence="7">Patatin-like phospholipase family protein</fullName>
    </submittedName>
</protein>
<dbReference type="PROSITE" id="PS51635">
    <property type="entry name" value="PNPLA"/>
    <property type="match status" value="1"/>
</dbReference>
<name>A0ABW2D1U8_9ACTN</name>